<sequence>MKHIFYSLVFLFSLVTARQTVAQNVDPVLQLDGSILFQVGHIILNPEGKIAYLDLIEAIPITVSLDNEPIVLLEEQRSFLKIREKLPQSLWNHFKWNANGKISLFNDHTIDYNFNNLIDYIGTSPIEYNFNNKIDKIGNYEISYNFKGKIEQIGNIAIEYNFQNRIDKIGYKKISYNFRNQIDRIGDIAIEYDLHDRVEKIGKLHIDYNLSNRIDQVGDLAIEYDARGKIYKIGHHKFTDNVYSSAVNHNPGF</sequence>
<gene>
    <name evidence="2" type="ORF">L1967_05435</name>
</gene>
<feature type="chain" id="PRO_5040853580" description="YD repeat-containing protein" evidence="1">
    <location>
        <begin position="23"/>
        <end position="253"/>
    </location>
</feature>
<evidence type="ECO:0000313" key="2">
    <source>
        <dbReference type="EMBL" id="MCL6217734.1"/>
    </source>
</evidence>
<reference evidence="2" key="1">
    <citation type="submission" date="2022-01" db="EMBL/GenBank/DDBJ databases">
        <title>Genome sequencing of Zunongwangia sp. M21534 genome.</title>
        <authorList>
            <person name="Chen Y."/>
            <person name="Dong C."/>
            <person name="Shao Z."/>
        </authorList>
    </citation>
    <scope>NUCLEOTIDE SEQUENCE</scope>
    <source>
        <strain evidence="2">MCCC M21534</strain>
    </source>
</reference>
<keyword evidence="3" id="KW-1185">Reference proteome</keyword>
<keyword evidence="1" id="KW-0732">Signal</keyword>
<proteinExistence type="predicted"/>
<dbReference type="RefSeq" id="WP_249600712.1">
    <property type="nucleotide sequence ID" value="NZ_JAKHSK010000005.1"/>
</dbReference>
<feature type="signal peptide" evidence="1">
    <location>
        <begin position="1"/>
        <end position="22"/>
    </location>
</feature>
<comment type="caution">
    <text evidence="2">The sequence shown here is derived from an EMBL/GenBank/DDBJ whole genome shotgun (WGS) entry which is preliminary data.</text>
</comment>
<accession>A0A9X1ZPQ4</accession>
<dbReference type="Proteomes" id="UP001139521">
    <property type="component" value="Unassembled WGS sequence"/>
</dbReference>
<name>A0A9X1ZPQ4_9FLAO</name>
<dbReference type="EMBL" id="JAKHSK010000005">
    <property type="protein sequence ID" value="MCL6217734.1"/>
    <property type="molecule type" value="Genomic_DNA"/>
</dbReference>
<dbReference type="AlphaFoldDB" id="A0A9X1ZPQ4"/>
<evidence type="ECO:0000313" key="3">
    <source>
        <dbReference type="Proteomes" id="UP001139521"/>
    </source>
</evidence>
<protein>
    <recommendedName>
        <fullName evidence="4">YD repeat-containing protein</fullName>
    </recommendedName>
</protein>
<evidence type="ECO:0008006" key="4">
    <source>
        <dbReference type="Google" id="ProtNLM"/>
    </source>
</evidence>
<evidence type="ECO:0000256" key="1">
    <source>
        <dbReference type="SAM" id="SignalP"/>
    </source>
</evidence>
<organism evidence="2 3">
    <name type="scientific">Zunongwangia pacifica</name>
    <dbReference type="NCBI Taxonomy" id="2911062"/>
    <lineage>
        <taxon>Bacteria</taxon>
        <taxon>Pseudomonadati</taxon>
        <taxon>Bacteroidota</taxon>
        <taxon>Flavobacteriia</taxon>
        <taxon>Flavobacteriales</taxon>
        <taxon>Flavobacteriaceae</taxon>
        <taxon>Zunongwangia</taxon>
    </lineage>
</organism>